<dbReference type="Gene3D" id="3.30.1240.10">
    <property type="match status" value="1"/>
</dbReference>
<dbReference type="PANTHER" id="PTHR10000">
    <property type="entry name" value="PHOSPHOSERINE PHOSPHATASE"/>
    <property type="match status" value="1"/>
</dbReference>
<dbReference type="SFLD" id="SFLDS00003">
    <property type="entry name" value="Haloacid_Dehalogenase"/>
    <property type="match status" value="1"/>
</dbReference>
<dbReference type="NCBIfam" id="TIGR01484">
    <property type="entry name" value="HAD-SF-IIB"/>
    <property type="match status" value="1"/>
</dbReference>
<keyword evidence="1" id="KW-0378">Hydrolase</keyword>
<dbReference type="KEGG" id="som:SOMG_02146"/>
<dbReference type="RefSeq" id="XP_056036567.1">
    <property type="nucleotide sequence ID" value="XM_056180938.1"/>
</dbReference>
<dbReference type="Gene3D" id="3.40.50.1000">
    <property type="entry name" value="HAD superfamily/HAD-like"/>
    <property type="match status" value="1"/>
</dbReference>
<protein>
    <submittedName>
        <fullName evidence="1">HAD superfamily hydrolase</fullName>
    </submittedName>
</protein>
<dbReference type="InterPro" id="IPR036412">
    <property type="entry name" value="HAD-like_sf"/>
</dbReference>
<dbReference type="NCBIfam" id="TIGR00099">
    <property type="entry name" value="Cof-subfamily"/>
    <property type="match status" value="1"/>
</dbReference>
<dbReference type="Proteomes" id="UP001212411">
    <property type="component" value="Chromosome 1"/>
</dbReference>
<dbReference type="GO" id="GO:0000287">
    <property type="term" value="F:magnesium ion binding"/>
    <property type="evidence" value="ECO:0007669"/>
    <property type="project" value="TreeGrafter"/>
</dbReference>
<evidence type="ECO:0000313" key="1">
    <source>
        <dbReference type="EMBL" id="WBW72324.1"/>
    </source>
</evidence>
<organism evidence="1 2">
    <name type="scientific">Schizosaccharomyces osmophilus</name>
    <dbReference type="NCBI Taxonomy" id="2545709"/>
    <lineage>
        <taxon>Eukaryota</taxon>
        <taxon>Fungi</taxon>
        <taxon>Dikarya</taxon>
        <taxon>Ascomycota</taxon>
        <taxon>Taphrinomycotina</taxon>
        <taxon>Schizosaccharomycetes</taxon>
        <taxon>Schizosaccharomycetales</taxon>
        <taxon>Schizosaccharomycetaceae</taxon>
        <taxon>Schizosaccharomyces</taxon>
    </lineage>
</organism>
<gene>
    <name evidence="1" type="primary">odr1</name>
    <name evidence="1" type="ORF">SOMG_02146</name>
</gene>
<dbReference type="AlphaFoldDB" id="A0AAE9WAZ1"/>
<sequence>MKGESELNLPSADQIKLIVCDVDGTLLDRNHNFHERNYRALEYLRKQDPELPIVLATGRQRSSVSNIREPLELDAFPCIHLNGCVVYNQGELFSQVGLSKELVYSIFSNVLEYDTTAVLAYDHNMVYPLKNDSESGGIRFLKDAGEVLGLETPDKTILERVISNELPVTKLAIYEKNHERFTKIKESLMRNDQEEYTVTQSMPFIVEVIPSSANKATGLTNILTKIYPHIHLDEVLSFGDAQNDVCVFEITGHSVCIRNGMPAAIQAAKYISSSPNHEGAVGEVLEHIYKIPPYY</sequence>
<dbReference type="PANTHER" id="PTHR10000:SF8">
    <property type="entry name" value="HAD SUPERFAMILY HYDROLASE-LIKE, TYPE 3"/>
    <property type="match status" value="1"/>
</dbReference>
<name>A0AAE9WAZ1_9SCHI</name>
<dbReference type="SFLD" id="SFLDG01140">
    <property type="entry name" value="C2.B:_Phosphomannomutase_and_P"/>
    <property type="match status" value="1"/>
</dbReference>
<evidence type="ECO:0000313" key="2">
    <source>
        <dbReference type="Proteomes" id="UP001212411"/>
    </source>
</evidence>
<dbReference type="GO" id="GO:0016791">
    <property type="term" value="F:phosphatase activity"/>
    <property type="evidence" value="ECO:0007669"/>
    <property type="project" value="UniProtKB-ARBA"/>
</dbReference>
<dbReference type="InterPro" id="IPR000150">
    <property type="entry name" value="Cof"/>
</dbReference>
<dbReference type="Pfam" id="PF08282">
    <property type="entry name" value="Hydrolase_3"/>
    <property type="match status" value="1"/>
</dbReference>
<keyword evidence="2" id="KW-1185">Reference proteome</keyword>
<reference evidence="1 2" key="1">
    <citation type="journal article" date="2023" name="G3 (Bethesda)">
        <title>A high-quality reference genome for the fission yeast Schizosaccharomyces osmophilus.</title>
        <authorList>
            <person name="Jia G.S."/>
            <person name="Zhang W.C."/>
            <person name="Liang Y."/>
            <person name="Liu X.H."/>
            <person name="Rhind N."/>
            <person name="Pidoux A."/>
            <person name="Brysch-Herzberg M."/>
            <person name="Du L.L."/>
        </authorList>
    </citation>
    <scope>NUCLEOTIDE SEQUENCE [LARGE SCALE GENOMIC DNA]</scope>
    <source>
        <strain evidence="1 2">CBS 15793</strain>
    </source>
</reference>
<dbReference type="GeneID" id="80875627"/>
<proteinExistence type="predicted"/>
<dbReference type="InterPro" id="IPR006379">
    <property type="entry name" value="HAD-SF_hydro_IIB"/>
</dbReference>
<accession>A0AAE9WAZ1</accession>
<dbReference type="SUPFAM" id="SSF56784">
    <property type="entry name" value="HAD-like"/>
    <property type="match status" value="1"/>
</dbReference>
<dbReference type="EMBL" id="CP115611">
    <property type="protein sequence ID" value="WBW72324.1"/>
    <property type="molecule type" value="Genomic_DNA"/>
</dbReference>
<dbReference type="InterPro" id="IPR023214">
    <property type="entry name" value="HAD_sf"/>
</dbReference>
<dbReference type="GO" id="GO:0005829">
    <property type="term" value="C:cytosol"/>
    <property type="evidence" value="ECO:0007669"/>
    <property type="project" value="TreeGrafter"/>
</dbReference>